<evidence type="ECO:0000256" key="2">
    <source>
        <dbReference type="ARBA" id="ARBA00022694"/>
    </source>
</evidence>
<keyword evidence="9" id="KW-1185">Reference proteome</keyword>
<dbReference type="PANTHER" id="PTHR11142:SF5">
    <property type="entry name" value="TRNA PSEUDOURIDINE(38_39) SYNTHASE"/>
    <property type="match status" value="1"/>
</dbReference>
<comment type="caution">
    <text evidence="8">The sequence shown here is derived from an EMBL/GenBank/DDBJ whole genome shotgun (WGS) entry which is preliminary data.</text>
</comment>
<gene>
    <name evidence="8" type="ORF">BEWA_045330</name>
</gene>
<dbReference type="InterPro" id="IPR020103">
    <property type="entry name" value="PsdUridine_synth_cat_dom_sf"/>
</dbReference>
<dbReference type="EC" id="5.4.99.12" evidence="6"/>
<dbReference type="PIRSF" id="PIRSF001430">
    <property type="entry name" value="tRNA_psdUrid_synth"/>
    <property type="match status" value="1"/>
</dbReference>
<dbReference type="PANTHER" id="PTHR11142">
    <property type="entry name" value="PSEUDOURIDYLATE SYNTHASE"/>
    <property type="match status" value="1"/>
</dbReference>
<evidence type="ECO:0000256" key="6">
    <source>
        <dbReference type="RuleBase" id="RU003792"/>
    </source>
</evidence>
<dbReference type="RefSeq" id="XP_004831521.1">
    <property type="nucleotide sequence ID" value="XM_004831464.1"/>
</dbReference>
<dbReference type="eggNOG" id="KOG2554">
    <property type="taxonomic scope" value="Eukaryota"/>
</dbReference>
<dbReference type="VEuPathDB" id="PiroplasmaDB:BEWA_045330"/>
<dbReference type="STRING" id="1537102.L1L9Z2"/>
<dbReference type="GO" id="GO:0160147">
    <property type="term" value="F:tRNA pseudouridine(38-40) synthase activity"/>
    <property type="evidence" value="ECO:0007669"/>
    <property type="project" value="UniProtKB-EC"/>
</dbReference>
<dbReference type="SUPFAM" id="SSF55120">
    <property type="entry name" value="Pseudouridine synthase"/>
    <property type="match status" value="1"/>
</dbReference>
<dbReference type="NCBIfam" id="TIGR00071">
    <property type="entry name" value="hisT_truA"/>
    <property type="match status" value="1"/>
</dbReference>
<dbReference type="GeneID" id="15805143"/>
<sequence>MAMTKEFEGLDKVMIDFSYVGRDLHGLAYQKDEDTVEGRLFDALDKVNMLKDLVSSRYERAARTDKGVHALHNYCSFFVDPGFVLSLPDHLHRFYEFLKPSLVKFETDEERNLFRQTRISGMTRPINKHLPKYIRVNSIAIVPPNFSARGDCTYRIYKYYFQPENMDIYLMREACQYFVGHHNFTQFCKTDKRNPKDPNKTIYFFGIEKYNDLLHAAVIKGSSFLWHQVRCMMAVLFLVGKGTINAVEIKNMLERHDEEKMKFV</sequence>
<dbReference type="GO" id="GO:0005634">
    <property type="term" value="C:nucleus"/>
    <property type="evidence" value="ECO:0007669"/>
    <property type="project" value="TreeGrafter"/>
</dbReference>
<dbReference type="Proteomes" id="UP000031512">
    <property type="component" value="Unassembled WGS sequence"/>
</dbReference>
<evidence type="ECO:0000256" key="5">
    <source>
        <dbReference type="PIRSR" id="PIRSR001430-2"/>
    </source>
</evidence>
<comment type="catalytic activity">
    <reaction evidence="6">
        <text>uridine(38/39/40) in tRNA = pseudouridine(38/39/40) in tRNA</text>
        <dbReference type="Rhea" id="RHEA:22376"/>
        <dbReference type="Rhea" id="RHEA-COMP:10085"/>
        <dbReference type="Rhea" id="RHEA-COMP:10087"/>
        <dbReference type="ChEBI" id="CHEBI:65314"/>
        <dbReference type="ChEBI" id="CHEBI:65315"/>
        <dbReference type="EC" id="5.4.99.12"/>
    </reaction>
</comment>
<dbReference type="GO" id="GO:0003723">
    <property type="term" value="F:RNA binding"/>
    <property type="evidence" value="ECO:0007669"/>
    <property type="project" value="InterPro"/>
</dbReference>
<comment type="similarity">
    <text evidence="1 6">Belongs to the tRNA pseudouridine synthase TruA family.</text>
</comment>
<keyword evidence="3 6" id="KW-0413">Isomerase</keyword>
<dbReference type="Gene3D" id="3.30.70.580">
    <property type="entry name" value="Pseudouridine synthase I, catalytic domain, N-terminal subdomain"/>
    <property type="match status" value="1"/>
</dbReference>
<evidence type="ECO:0000259" key="7">
    <source>
        <dbReference type="Pfam" id="PF01416"/>
    </source>
</evidence>
<keyword evidence="2 6" id="KW-0819">tRNA processing</keyword>
<evidence type="ECO:0000256" key="4">
    <source>
        <dbReference type="PIRSR" id="PIRSR001430-1"/>
    </source>
</evidence>
<evidence type="ECO:0000256" key="1">
    <source>
        <dbReference type="ARBA" id="ARBA00009375"/>
    </source>
</evidence>
<dbReference type="GO" id="GO:0031119">
    <property type="term" value="P:tRNA pseudouridine synthesis"/>
    <property type="evidence" value="ECO:0007669"/>
    <property type="project" value="TreeGrafter"/>
</dbReference>
<dbReference type="InterPro" id="IPR020095">
    <property type="entry name" value="PsdUridine_synth_TruA_C"/>
</dbReference>
<dbReference type="InterPro" id="IPR001406">
    <property type="entry name" value="PsdUridine_synth_TruA"/>
</dbReference>
<feature type="active site" description="Nucleophile" evidence="4">
    <location>
        <position position="65"/>
    </location>
</feature>
<evidence type="ECO:0000313" key="8">
    <source>
        <dbReference type="EMBL" id="EKX72069.1"/>
    </source>
</evidence>
<dbReference type="GO" id="GO:1990481">
    <property type="term" value="P:mRNA pseudouridine synthesis"/>
    <property type="evidence" value="ECO:0007669"/>
    <property type="project" value="TreeGrafter"/>
</dbReference>
<proteinExistence type="inferred from homology"/>
<dbReference type="EMBL" id="ACOU01000007">
    <property type="protein sequence ID" value="EKX72069.1"/>
    <property type="molecule type" value="Genomic_DNA"/>
</dbReference>
<dbReference type="Pfam" id="PF01416">
    <property type="entry name" value="PseudoU_synth_1"/>
    <property type="match status" value="1"/>
</dbReference>
<dbReference type="KEGG" id="beq:BEWA_045330"/>
<feature type="binding site" evidence="5">
    <location>
        <position position="157"/>
    </location>
    <ligand>
        <name>substrate</name>
    </ligand>
</feature>
<evidence type="ECO:0000256" key="3">
    <source>
        <dbReference type="ARBA" id="ARBA00023235"/>
    </source>
</evidence>
<protein>
    <recommendedName>
        <fullName evidence="6">tRNA pseudouridine synthase</fullName>
        <ecNumber evidence="6">5.4.99.12</ecNumber>
    </recommendedName>
</protein>
<dbReference type="OrthoDB" id="25767at2759"/>
<reference evidence="8 9" key="1">
    <citation type="journal article" date="2012" name="BMC Genomics">
        <title>Comparative genomic analysis and phylogenetic position of Theileria equi.</title>
        <authorList>
            <person name="Kappmeyer L.S."/>
            <person name="Thiagarajan M."/>
            <person name="Herndon D.R."/>
            <person name="Ramsay J.D."/>
            <person name="Caler E."/>
            <person name="Djikeng A."/>
            <person name="Gillespie J.J."/>
            <person name="Lau A.O."/>
            <person name="Roalson E.H."/>
            <person name="Silva J.C."/>
            <person name="Silva M.G."/>
            <person name="Suarez C.E."/>
            <person name="Ueti M.W."/>
            <person name="Nene V.M."/>
            <person name="Mealey R.H."/>
            <person name="Knowles D.P."/>
            <person name="Brayton K.A."/>
        </authorList>
    </citation>
    <scope>NUCLEOTIDE SEQUENCE [LARGE SCALE GENOMIC DNA]</scope>
    <source>
        <strain evidence="8 9">WA</strain>
    </source>
</reference>
<dbReference type="Gene3D" id="3.30.70.660">
    <property type="entry name" value="Pseudouridine synthase I, catalytic domain, C-terminal subdomain"/>
    <property type="match status" value="1"/>
</dbReference>
<dbReference type="InterPro" id="IPR020094">
    <property type="entry name" value="TruA/RsuA/RluB/E/F_N"/>
</dbReference>
<evidence type="ECO:0000313" key="9">
    <source>
        <dbReference type="Proteomes" id="UP000031512"/>
    </source>
</evidence>
<dbReference type="InterPro" id="IPR020097">
    <property type="entry name" value="PsdUridine_synth_TruA_a/b_dom"/>
</dbReference>
<organism evidence="8 9">
    <name type="scientific">Theileria equi strain WA</name>
    <dbReference type="NCBI Taxonomy" id="1537102"/>
    <lineage>
        <taxon>Eukaryota</taxon>
        <taxon>Sar</taxon>
        <taxon>Alveolata</taxon>
        <taxon>Apicomplexa</taxon>
        <taxon>Aconoidasida</taxon>
        <taxon>Piroplasmida</taxon>
        <taxon>Theileriidae</taxon>
        <taxon>Theileria</taxon>
    </lineage>
</organism>
<accession>L1L9Z2</accession>
<dbReference type="AlphaFoldDB" id="L1L9Z2"/>
<dbReference type="GO" id="GO:0005737">
    <property type="term" value="C:cytoplasm"/>
    <property type="evidence" value="ECO:0007669"/>
    <property type="project" value="TreeGrafter"/>
</dbReference>
<feature type="domain" description="Pseudouridine synthase I TruA alpha/beta" evidence="7">
    <location>
        <begin position="174"/>
        <end position="261"/>
    </location>
</feature>
<name>L1L9Z2_THEEQ</name>